<sequence>MKKLSNLENSKILNKAEQKSIKGGYPGAPCYQAVDCPDLGIPKACKVNYPGALGYCIYANV</sequence>
<dbReference type="STRING" id="346185.AAY42_03010"/>
<gene>
    <name evidence="1" type="ORF">AAY42_03010</name>
</gene>
<dbReference type="Proteomes" id="UP000050827">
    <property type="component" value="Unassembled WGS sequence"/>
</dbReference>
<evidence type="ECO:0008006" key="3">
    <source>
        <dbReference type="Google" id="ProtNLM"/>
    </source>
</evidence>
<dbReference type="EMBL" id="LCTZ01000002">
    <property type="protein sequence ID" value="KQC28976.1"/>
    <property type="molecule type" value="Genomic_DNA"/>
</dbReference>
<name>A0A0Q1H5W5_9FLAO</name>
<reference evidence="1 2" key="1">
    <citation type="submission" date="2015-04" db="EMBL/GenBank/DDBJ databases">
        <title>Complete genome of flavobacterium.</title>
        <authorList>
            <person name="Kwon Y.M."/>
            <person name="Kim S.-J."/>
        </authorList>
    </citation>
    <scope>NUCLEOTIDE SEQUENCE [LARGE SCALE GENOMIC DNA]</scope>
    <source>
        <strain evidence="1 2">DK169</strain>
    </source>
</reference>
<evidence type="ECO:0000313" key="1">
    <source>
        <dbReference type="EMBL" id="KQC28976.1"/>
    </source>
</evidence>
<keyword evidence="2" id="KW-1185">Reference proteome</keyword>
<dbReference type="AlphaFoldDB" id="A0A0Q1H5W5"/>
<protein>
    <recommendedName>
        <fullName evidence="3">Bacteriocin</fullName>
    </recommendedName>
</protein>
<dbReference type="OrthoDB" id="1163785at2"/>
<dbReference type="RefSeq" id="WP_055392524.1">
    <property type="nucleotide sequence ID" value="NZ_LCTZ01000002.1"/>
</dbReference>
<evidence type="ECO:0000313" key="2">
    <source>
        <dbReference type="Proteomes" id="UP000050827"/>
    </source>
</evidence>
<comment type="caution">
    <text evidence="1">The sequence shown here is derived from an EMBL/GenBank/DDBJ whole genome shotgun (WGS) entry which is preliminary data.</text>
</comment>
<proteinExistence type="predicted"/>
<organism evidence="1 2">
    <name type="scientific">Flagellimonas eckloniae</name>
    <dbReference type="NCBI Taxonomy" id="346185"/>
    <lineage>
        <taxon>Bacteria</taxon>
        <taxon>Pseudomonadati</taxon>
        <taxon>Bacteroidota</taxon>
        <taxon>Flavobacteriia</taxon>
        <taxon>Flavobacteriales</taxon>
        <taxon>Flavobacteriaceae</taxon>
        <taxon>Flagellimonas</taxon>
    </lineage>
</organism>
<accession>A0A0Q1H5W5</accession>